<evidence type="ECO:0000313" key="1">
    <source>
        <dbReference type="EMBL" id="TPH13264.1"/>
    </source>
</evidence>
<reference evidence="1 2" key="1">
    <citation type="submission" date="2019-01" db="EMBL/GenBank/DDBJ databases">
        <title>Litorilituus lipolytica sp. nov., isolated from intertidal sand of the Yellow Sea in China.</title>
        <authorList>
            <person name="Liu A."/>
        </authorList>
    </citation>
    <scope>NUCLEOTIDE SEQUENCE [LARGE SCALE GENOMIC DNA]</scope>
    <source>
        <strain evidence="1 2">RZ04</strain>
    </source>
</reference>
<dbReference type="RefSeq" id="WP_140604586.1">
    <property type="nucleotide sequence ID" value="NZ_SAWY01000036.1"/>
</dbReference>
<proteinExistence type="predicted"/>
<name>A0A502KQ37_9GAMM</name>
<sequence>MNEFKQWFEQKLHSLGVTKLKLVEQVGYANTSKGLRRLNQFLEQPHKTHNEFIKAICLKLNLDMAELCEKIAERRKYIEPNPEPFIQLIYPPLDTIRPLFHRGWLRALLRETVPKIIQRLPLDEKNKQLENLYNKKLASLDDDLSRQITGFTYFCKKE</sequence>
<dbReference type="EMBL" id="SAWY01000036">
    <property type="protein sequence ID" value="TPH13264.1"/>
    <property type="molecule type" value="Genomic_DNA"/>
</dbReference>
<accession>A0A502KQ37</accession>
<comment type="caution">
    <text evidence="1">The sequence shown here is derived from an EMBL/GenBank/DDBJ whole genome shotgun (WGS) entry which is preliminary data.</text>
</comment>
<keyword evidence="2" id="KW-1185">Reference proteome</keyword>
<protein>
    <submittedName>
        <fullName evidence="1">Uncharacterized protein</fullName>
    </submittedName>
</protein>
<gene>
    <name evidence="1" type="ORF">EPA86_13805</name>
</gene>
<evidence type="ECO:0000313" key="2">
    <source>
        <dbReference type="Proteomes" id="UP000315303"/>
    </source>
</evidence>
<organism evidence="1 2">
    <name type="scientific">Litorilituus lipolyticus</name>
    <dbReference type="NCBI Taxonomy" id="2491017"/>
    <lineage>
        <taxon>Bacteria</taxon>
        <taxon>Pseudomonadati</taxon>
        <taxon>Pseudomonadota</taxon>
        <taxon>Gammaproteobacteria</taxon>
        <taxon>Alteromonadales</taxon>
        <taxon>Colwelliaceae</taxon>
        <taxon>Litorilituus</taxon>
    </lineage>
</organism>
<dbReference type="OrthoDB" id="6398260at2"/>
<dbReference type="AlphaFoldDB" id="A0A502KQ37"/>
<dbReference type="Proteomes" id="UP000315303">
    <property type="component" value="Unassembled WGS sequence"/>
</dbReference>